<dbReference type="CDD" id="cd12797">
    <property type="entry name" value="M23_peptidase"/>
    <property type="match status" value="1"/>
</dbReference>
<evidence type="ECO:0000313" key="4">
    <source>
        <dbReference type="EMBL" id="UZK55254.1"/>
    </source>
</evidence>
<dbReference type="InterPro" id="IPR011055">
    <property type="entry name" value="Dup_hybrid_motif"/>
</dbReference>
<dbReference type="EMBL" id="CP098740">
    <property type="protein sequence ID" value="UZK55254.1"/>
    <property type="molecule type" value="Genomic_DNA"/>
</dbReference>
<keyword evidence="1" id="KW-0175">Coiled coil</keyword>
<reference evidence="4" key="1">
    <citation type="journal article" date="2022" name="Front. Microbiol.">
        <title>Mirubactin C rescues the lethal effect of cell wall biosynthesis mutations in Bacillus subtilis.</title>
        <authorList>
            <person name="Kepplinger B."/>
            <person name="Wen X."/>
            <person name="Tyler A.R."/>
            <person name="Kim B.Y."/>
            <person name="Brown J."/>
            <person name="Banks P."/>
            <person name="Dashti Y."/>
            <person name="Mackenzie E.S."/>
            <person name="Wills C."/>
            <person name="Kawai Y."/>
            <person name="Waldron K.J."/>
            <person name="Allenby N.E.E."/>
            <person name="Wu L.J."/>
            <person name="Hall M.J."/>
            <person name="Errington J."/>
        </authorList>
    </citation>
    <scope>NUCLEOTIDE SEQUENCE</scope>
    <source>
        <strain evidence="4">MDA8-470</strain>
    </source>
</reference>
<organism evidence="4 5">
    <name type="scientific">Streptomyces drozdowiczii</name>
    <dbReference type="NCBI Taxonomy" id="202862"/>
    <lineage>
        <taxon>Bacteria</taxon>
        <taxon>Bacillati</taxon>
        <taxon>Actinomycetota</taxon>
        <taxon>Actinomycetes</taxon>
        <taxon>Kitasatosporales</taxon>
        <taxon>Streptomycetaceae</taxon>
        <taxon>Streptomyces</taxon>
    </lineage>
</organism>
<evidence type="ECO:0000259" key="3">
    <source>
        <dbReference type="Pfam" id="PF01551"/>
    </source>
</evidence>
<dbReference type="RefSeq" id="WP_265542814.1">
    <property type="nucleotide sequence ID" value="NZ_CP098740.1"/>
</dbReference>
<feature type="coiled-coil region" evidence="1">
    <location>
        <begin position="191"/>
        <end position="252"/>
    </location>
</feature>
<feature type="domain" description="M23ase beta-sheet core" evidence="3">
    <location>
        <begin position="283"/>
        <end position="378"/>
    </location>
</feature>
<gene>
    <name evidence="4" type="ORF">NEH16_14940</name>
</gene>
<keyword evidence="5" id="KW-1185">Reference proteome</keyword>
<feature type="region of interest" description="Disordered" evidence="2">
    <location>
        <begin position="1"/>
        <end position="91"/>
    </location>
</feature>
<evidence type="ECO:0000256" key="2">
    <source>
        <dbReference type="SAM" id="MobiDB-lite"/>
    </source>
</evidence>
<dbReference type="PANTHER" id="PTHR21666:SF270">
    <property type="entry name" value="MUREIN HYDROLASE ACTIVATOR ENVC"/>
    <property type="match status" value="1"/>
</dbReference>
<name>A0ABY6PSJ8_9ACTN</name>
<sequence length="389" mass="39986">MASNKPAPESPSRFVPEYGADFASGPGTAHLPEQGGDYATDRGNAFATGAGFGSGFRADDADSERTWEEWNPTEESVRPVRGKHRVAKQRNGLARSSTVLGVGVIAAVGAGGMATAQSKPPVSISLPDSLADNLPDAKSLPGVGALFSGESRAEAPATATAAAPLTTAGITTAEAEQGTTDAGEALRARILQQAEQQQGAADAEAKAAEEKAAAEKAAAEAKKQQDEAEAKAAAEKKKAEEAAKKKAEALRLAKLAAGYAIPTSSYTITSTFGEAGSMWSSGYHTGLDFAAPTGTPIKAIHTGTIKSAGWSGAYGYRTVLELEDGTELWFCHQSSIGVTVGQKVTTGDTIGRVGATGNVTGPHLHLEVHTPDGTGIDPMDWLRARGLTV</sequence>
<feature type="region of interest" description="Disordered" evidence="2">
    <location>
        <begin position="114"/>
        <end position="140"/>
    </location>
</feature>
<protein>
    <submittedName>
        <fullName evidence="4">M23 family metallopeptidase</fullName>
    </submittedName>
</protein>
<dbReference type="Proteomes" id="UP001164963">
    <property type="component" value="Chromosome"/>
</dbReference>
<dbReference type="InterPro" id="IPR016047">
    <property type="entry name" value="M23ase_b-sheet_dom"/>
</dbReference>
<evidence type="ECO:0000256" key="1">
    <source>
        <dbReference type="SAM" id="Coils"/>
    </source>
</evidence>
<feature type="compositionally biased region" description="Basic and acidic residues" evidence="2">
    <location>
        <begin position="57"/>
        <end position="68"/>
    </location>
</feature>
<proteinExistence type="predicted"/>
<dbReference type="InterPro" id="IPR050570">
    <property type="entry name" value="Cell_wall_metabolism_enzyme"/>
</dbReference>
<dbReference type="SUPFAM" id="SSF51261">
    <property type="entry name" value="Duplicated hybrid motif"/>
    <property type="match status" value="1"/>
</dbReference>
<dbReference type="Gene3D" id="2.70.70.10">
    <property type="entry name" value="Glucose Permease (Domain IIA)"/>
    <property type="match status" value="1"/>
</dbReference>
<dbReference type="PANTHER" id="PTHR21666">
    <property type="entry name" value="PEPTIDASE-RELATED"/>
    <property type="match status" value="1"/>
</dbReference>
<dbReference type="Pfam" id="PF01551">
    <property type="entry name" value="Peptidase_M23"/>
    <property type="match status" value="1"/>
</dbReference>
<evidence type="ECO:0000313" key="5">
    <source>
        <dbReference type="Proteomes" id="UP001164963"/>
    </source>
</evidence>
<accession>A0ABY6PSJ8</accession>